<evidence type="ECO:0000313" key="3">
    <source>
        <dbReference type="Proteomes" id="UP000630718"/>
    </source>
</evidence>
<comment type="caution">
    <text evidence="2">The sequence shown here is derived from an EMBL/GenBank/DDBJ whole genome shotgun (WGS) entry which is preliminary data.</text>
</comment>
<sequence>MSTVNELVWFKSSHSGSEGDSCVEIAHAFGAVHVRDSKERGGPSFSVSGGAWRGFVAHLGAPQG</sequence>
<keyword evidence="3" id="KW-1185">Reference proteome</keyword>
<dbReference type="AlphaFoldDB" id="A0A919AV41"/>
<accession>A0A919AV41</accession>
<organism evidence="2 3">
    <name type="scientific">Streptomyces fumanus</name>
    <dbReference type="NCBI Taxonomy" id="67302"/>
    <lineage>
        <taxon>Bacteria</taxon>
        <taxon>Bacillati</taxon>
        <taxon>Actinomycetota</taxon>
        <taxon>Actinomycetes</taxon>
        <taxon>Kitasatosporales</taxon>
        <taxon>Streptomycetaceae</taxon>
        <taxon>Streptomyces</taxon>
    </lineage>
</organism>
<protein>
    <recommendedName>
        <fullName evidence="1">DUF397 domain-containing protein</fullName>
    </recommendedName>
</protein>
<gene>
    <name evidence="2" type="ORF">GCM10018772_58350</name>
</gene>
<feature type="domain" description="DUF397" evidence="1">
    <location>
        <begin position="7"/>
        <end position="59"/>
    </location>
</feature>
<dbReference type="Pfam" id="PF04149">
    <property type="entry name" value="DUF397"/>
    <property type="match status" value="1"/>
</dbReference>
<dbReference type="Proteomes" id="UP000630718">
    <property type="component" value="Unassembled WGS sequence"/>
</dbReference>
<dbReference type="InterPro" id="IPR007278">
    <property type="entry name" value="DUF397"/>
</dbReference>
<name>A0A919AV41_9ACTN</name>
<reference evidence="2" key="2">
    <citation type="submission" date="2020-09" db="EMBL/GenBank/DDBJ databases">
        <authorList>
            <person name="Sun Q."/>
            <person name="Ohkuma M."/>
        </authorList>
    </citation>
    <scope>NUCLEOTIDE SEQUENCE</scope>
    <source>
        <strain evidence="2">JCM 4477</strain>
    </source>
</reference>
<dbReference type="EMBL" id="BNBI01000015">
    <property type="protein sequence ID" value="GHF24973.1"/>
    <property type="molecule type" value="Genomic_DNA"/>
</dbReference>
<evidence type="ECO:0000313" key="2">
    <source>
        <dbReference type="EMBL" id="GHF24973.1"/>
    </source>
</evidence>
<evidence type="ECO:0000259" key="1">
    <source>
        <dbReference type="Pfam" id="PF04149"/>
    </source>
</evidence>
<dbReference type="RefSeq" id="WP_190207443.1">
    <property type="nucleotide sequence ID" value="NZ_BNBI01000015.1"/>
</dbReference>
<proteinExistence type="predicted"/>
<reference evidence="2" key="1">
    <citation type="journal article" date="2014" name="Int. J. Syst. Evol. Microbiol.">
        <title>Complete genome sequence of Corynebacterium casei LMG S-19264T (=DSM 44701T), isolated from a smear-ripened cheese.</title>
        <authorList>
            <consortium name="US DOE Joint Genome Institute (JGI-PGF)"/>
            <person name="Walter F."/>
            <person name="Albersmeier A."/>
            <person name="Kalinowski J."/>
            <person name="Ruckert C."/>
        </authorList>
    </citation>
    <scope>NUCLEOTIDE SEQUENCE</scope>
    <source>
        <strain evidence="2">JCM 4477</strain>
    </source>
</reference>